<accession>A0A0K8QNJ0</accession>
<evidence type="ECO:0000313" key="4">
    <source>
        <dbReference type="Proteomes" id="UP000253740"/>
    </source>
</evidence>
<reference evidence="3" key="2">
    <citation type="submission" date="2015-08" db="EMBL/GenBank/DDBJ databases">
        <title>Complete DNA Sequence of Pseudomonas syringae pv. actinidiae, the Causal Agent of Kiwifruit Canker Disease.</title>
        <authorList>
            <person name="Rikkerink E.H.A."/>
            <person name="Fineran P.C."/>
        </authorList>
    </citation>
    <scope>NUCLEOTIDE SEQUENCE</scope>
    <source>
        <strain evidence="3">SkMP5</strain>
    </source>
</reference>
<proteinExistence type="predicted"/>
<keyword evidence="1" id="KW-0812">Transmembrane</keyword>
<name>A0A0K8QNJ0_9GAMM</name>
<dbReference type="RefSeq" id="WP_062536239.1">
    <property type="nucleotide sequence ID" value="NZ_DF970179.1"/>
</dbReference>
<feature type="transmembrane region" description="Helical" evidence="1">
    <location>
        <begin position="12"/>
        <end position="35"/>
    </location>
</feature>
<evidence type="ECO:0000313" key="3">
    <source>
        <dbReference type="EMBL" id="GAP65987.1"/>
    </source>
</evidence>
<gene>
    <name evidence="2" type="ORF">MBSD_1109</name>
    <name evidence="3" type="ORF">MBSD_n1289</name>
</gene>
<evidence type="ECO:0008006" key="5">
    <source>
        <dbReference type="Google" id="ProtNLM"/>
    </source>
</evidence>
<keyword evidence="4" id="KW-1185">Reference proteome</keyword>
<evidence type="ECO:0000313" key="2">
    <source>
        <dbReference type="EMBL" id="GAN44574.1"/>
    </source>
</evidence>
<keyword evidence="1" id="KW-1133">Transmembrane helix</keyword>
<dbReference type="EMBL" id="DF952378">
    <property type="protein sequence ID" value="GAN44574.1"/>
    <property type="molecule type" value="Genomic_DNA"/>
</dbReference>
<organism evidence="3">
    <name type="scientific">Mizugakiibacter sediminis</name>
    <dbReference type="NCBI Taxonomy" id="1475481"/>
    <lineage>
        <taxon>Bacteria</taxon>
        <taxon>Pseudomonadati</taxon>
        <taxon>Pseudomonadota</taxon>
        <taxon>Gammaproteobacteria</taxon>
        <taxon>Lysobacterales</taxon>
        <taxon>Rhodanobacteraceae</taxon>
        <taxon>Mizugakiibacter</taxon>
    </lineage>
</organism>
<keyword evidence="1" id="KW-0472">Membrane</keyword>
<dbReference type="STRING" id="1475481.GCA_000953855_01306"/>
<protein>
    <recommendedName>
        <fullName evidence="5">Nitrogen fixation protein FixH</fullName>
    </recommendedName>
</protein>
<reference evidence="2" key="1">
    <citation type="submission" date="2015-03" db="EMBL/GenBank/DDBJ databases">
        <title>Draft genome sequence of Mizugakiibacter sediminis skMP5.</title>
        <authorList>
            <person name="Watanabe T."/>
            <person name="Kojima H."/>
            <person name="Fukui M."/>
        </authorList>
    </citation>
    <scope>NUCLEOTIDE SEQUENCE</scope>
    <source>
        <strain evidence="2">SkMP5</strain>
    </source>
</reference>
<sequence>MSAAPLPWYRAPLLWFAAAITLLTLAACVATIVIAGRYADEPLPVEGAQVLKVPVARTPPPASQAAP</sequence>
<dbReference type="AlphaFoldDB" id="A0A0K8QNJ0"/>
<evidence type="ECO:0000256" key="1">
    <source>
        <dbReference type="SAM" id="Phobius"/>
    </source>
</evidence>
<dbReference type="Proteomes" id="UP000253740">
    <property type="component" value="Unassembled WGS sequence"/>
</dbReference>
<dbReference type="EMBL" id="DF970179">
    <property type="protein sequence ID" value="GAP65987.1"/>
    <property type="molecule type" value="Genomic_DNA"/>
</dbReference>
<dbReference type="HOGENOM" id="CLU_2807706_0_0_6"/>